<dbReference type="AlphaFoldDB" id="A0A448XQ58"/>
<dbReference type="Proteomes" id="UP000784294">
    <property type="component" value="Unassembled WGS sequence"/>
</dbReference>
<accession>A0A448XQ58</accession>
<evidence type="ECO:0000256" key="1">
    <source>
        <dbReference type="SAM" id="MobiDB-lite"/>
    </source>
</evidence>
<dbReference type="EMBL" id="CAAALY010272898">
    <property type="protein sequence ID" value="VEL42171.1"/>
    <property type="molecule type" value="Genomic_DNA"/>
</dbReference>
<comment type="caution">
    <text evidence="2">The sequence shown here is derived from an EMBL/GenBank/DDBJ whole genome shotgun (WGS) entry which is preliminary data.</text>
</comment>
<feature type="compositionally biased region" description="Polar residues" evidence="1">
    <location>
        <begin position="183"/>
        <end position="196"/>
    </location>
</feature>
<proteinExistence type="predicted"/>
<feature type="region of interest" description="Disordered" evidence="1">
    <location>
        <begin position="37"/>
        <end position="56"/>
    </location>
</feature>
<evidence type="ECO:0000313" key="2">
    <source>
        <dbReference type="EMBL" id="VEL42171.1"/>
    </source>
</evidence>
<name>A0A448XQ58_9PLAT</name>
<protein>
    <submittedName>
        <fullName evidence="2">Uncharacterized protein</fullName>
    </submittedName>
</protein>
<gene>
    <name evidence="2" type="ORF">PXEA_LOCUS35611</name>
</gene>
<feature type="region of interest" description="Disordered" evidence="1">
    <location>
        <begin position="116"/>
        <end position="146"/>
    </location>
</feature>
<organism evidence="2 3">
    <name type="scientific">Protopolystoma xenopodis</name>
    <dbReference type="NCBI Taxonomy" id="117903"/>
    <lineage>
        <taxon>Eukaryota</taxon>
        <taxon>Metazoa</taxon>
        <taxon>Spiralia</taxon>
        <taxon>Lophotrochozoa</taxon>
        <taxon>Platyhelminthes</taxon>
        <taxon>Monogenea</taxon>
        <taxon>Polyopisthocotylea</taxon>
        <taxon>Polystomatidea</taxon>
        <taxon>Polystomatidae</taxon>
        <taxon>Protopolystoma</taxon>
    </lineage>
</organism>
<keyword evidence="3" id="KW-1185">Reference proteome</keyword>
<feature type="compositionally biased region" description="Polar residues" evidence="1">
    <location>
        <begin position="118"/>
        <end position="136"/>
    </location>
</feature>
<feature type="region of interest" description="Disordered" evidence="1">
    <location>
        <begin position="158"/>
        <end position="196"/>
    </location>
</feature>
<reference evidence="2" key="1">
    <citation type="submission" date="2018-11" db="EMBL/GenBank/DDBJ databases">
        <authorList>
            <consortium name="Pathogen Informatics"/>
        </authorList>
    </citation>
    <scope>NUCLEOTIDE SEQUENCE</scope>
</reference>
<feature type="compositionally biased region" description="Low complexity" evidence="1">
    <location>
        <begin position="41"/>
        <end position="54"/>
    </location>
</feature>
<sequence length="196" mass="20164">MPHVVMPIITNVQDYQNDPEASLGAAIPTGKALSESRLCDSPLGHSSSNSSTLSAGGQNRYCCTSTPLDSLSYTGSGSAGSADTVATVTAAYTLSPQPPTSLPLVEAGMSVVLATGGANETNSPDAGTPPGQTTSDIEPEKAVPESCDRLQQTVTVFRGRSSSPSKRFSARCLDGEGNLPRPTVSSLTDSNSFHPF</sequence>
<evidence type="ECO:0000313" key="3">
    <source>
        <dbReference type="Proteomes" id="UP000784294"/>
    </source>
</evidence>